<feature type="compositionally biased region" description="Low complexity" evidence="13">
    <location>
        <begin position="488"/>
        <end position="556"/>
    </location>
</feature>
<comment type="caution">
    <text evidence="16">The sequence shown here is derived from an EMBL/GenBank/DDBJ whole genome shotgun (WGS) entry which is preliminary data.</text>
</comment>
<feature type="compositionally biased region" description="Low complexity" evidence="13">
    <location>
        <begin position="577"/>
        <end position="619"/>
    </location>
</feature>
<feature type="compositionally biased region" description="Low complexity" evidence="13">
    <location>
        <begin position="361"/>
        <end position="388"/>
    </location>
</feature>
<feature type="compositionally biased region" description="Low complexity" evidence="13">
    <location>
        <begin position="703"/>
        <end position="713"/>
    </location>
</feature>
<evidence type="ECO:0000256" key="11">
    <source>
        <dbReference type="ARBA" id="ARBA00048017"/>
    </source>
</evidence>
<dbReference type="GO" id="GO:0005634">
    <property type="term" value="C:nucleus"/>
    <property type="evidence" value="ECO:0007669"/>
    <property type="project" value="UniProtKB-SubCell"/>
</dbReference>
<feature type="zinc finger region" description="TAZ-type" evidence="12">
    <location>
        <begin position="394"/>
        <end position="480"/>
    </location>
</feature>
<feature type="compositionally biased region" description="Low complexity" evidence="13">
    <location>
        <begin position="1019"/>
        <end position="1035"/>
    </location>
</feature>
<feature type="region of interest" description="Disordered" evidence="13">
    <location>
        <begin position="1"/>
        <end position="53"/>
    </location>
</feature>
<dbReference type="GO" id="GO:0008270">
    <property type="term" value="F:zinc ion binding"/>
    <property type="evidence" value="ECO:0007669"/>
    <property type="project" value="UniProtKB-KW"/>
</dbReference>
<evidence type="ECO:0000256" key="7">
    <source>
        <dbReference type="ARBA" id="ARBA00022853"/>
    </source>
</evidence>
<dbReference type="InterPro" id="IPR003101">
    <property type="entry name" value="KIX_dom"/>
</dbReference>
<evidence type="ECO:0000256" key="2">
    <source>
        <dbReference type="ARBA" id="ARBA00013184"/>
    </source>
</evidence>
<feature type="non-terminal residue" evidence="16">
    <location>
        <position position="1153"/>
    </location>
</feature>
<evidence type="ECO:0000256" key="9">
    <source>
        <dbReference type="ARBA" id="ARBA00023163"/>
    </source>
</evidence>
<keyword evidence="7" id="KW-0156">Chromatin regulator</keyword>
<feature type="region of interest" description="Disordered" evidence="13">
    <location>
        <begin position="310"/>
        <end position="394"/>
    </location>
</feature>
<dbReference type="InterPro" id="IPR035898">
    <property type="entry name" value="TAZ_dom_sf"/>
</dbReference>
<dbReference type="PANTHER" id="PTHR13808:SF1">
    <property type="entry name" value="HISTONE ACETYLTRANSFERASE"/>
    <property type="match status" value="1"/>
</dbReference>
<evidence type="ECO:0000256" key="1">
    <source>
        <dbReference type="ARBA" id="ARBA00004123"/>
    </source>
</evidence>
<dbReference type="EMBL" id="JBEHCU010008476">
    <property type="protein sequence ID" value="KAL1382792.1"/>
    <property type="molecule type" value="Genomic_DNA"/>
</dbReference>
<dbReference type="SUPFAM" id="SSF57933">
    <property type="entry name" value="TAZ domain"/>
    <property type="match status" value="1"/>
</dbReference>
<keyword evidence="17" id="KW-1185">Reference proteome</keyword>
<keyword evidence="4 12" id="KW-0479">Metal-binding</keyword>
<evidence type="ECO:0000256" key="8">
    <source>
        <dbReference type="ARBA" id="ARBA00023015"/>
    </source>
</evidence>
<dbReference type="Gene3D" id="1.10.246.20">
    <property type="entry name" value="Coactivator CBP, KIX domain"/>
    <property type="match status" value="1"/>
</dbReference>
<dbReference type="SMART" id="SM00551">
    <property type="entry name" value="ZnF_TAZ"/>
    <property type="match status" value="1"/>
</dbReference>
<keyword evidence="10" id="KW-0539">Nucleus</keyword>
<keyword evidence="8" id="KW-0805">Transcription regulation</keyword>
<feature type="compositionally biased region" description="Basic and acidic residues" evidence="13">
    <location>
        <begin position="1"/>
        <end position="10"/>
    </location>
</feature>
<evidence type="ECO:0000256" key="3">
    <source>
        <dbReference type="ARBA" id="ARBA00022679"/>
    </source>
</evidence>
<dbReference type="Gene3D" id="1.20.1020.10">
    <property type="entry name" value="TAZ domain"/>
    <property type="match status" value="1"/>
</dbReference>
<dbReference type="InterPro" id="IPR013178">
    <property type="entry name" value="Histone_AcTrfase_Rtt109/CBP"/>
</dbReference>
<evidence type="ECO:0000313" key="17">
    <source>
        <dbReference type="Proteomes" id="UP001562425"/>
    </source>
</evidence>
<keyword evidence="5 12" id="KW-0863">Zinc-finger</keyword>
<dbReference type="Proteomes" id="UP001562425">
    <property type="component" value="Unassembled WGS sequence"/>
</dbReference>
<feature type="compositionally biased region" description="Low complexity" evidence="13">
    <location>
        <begin position="824"/>
        <end position="842"/>
    </location>
</feature>
<gene>
    <name evidence="16" type="ORF">pipiens_020232</name>
</gene>
<feature type="region of interest" description="Disordered" evidence="13">
    <location>
        <begin position="703"/>
        <end position="724"/>
    </location>
</feature>
<name>A0ABD1CZ91_CULPP</name>
<reference evidence="16 17" key="1">
    <citation type="submission" date="2024-05" db="EMBL/GenBank/DDBJ databases">
        <title>Culex pipiens pipiens assembly and annotation.</title>
        <authorList>
            <person name="Alout H."/>
            <person name="Durand T."/>
        </authorList>
    </citation>
    <scope>NUCLEOTIDE SEQUENCE [LARGE SCALE GENOMIC DNA]</scope>
    <source>
        <strain evidence="16">HA-2024</strain>
        <tissue evidence="16">Whole body</tissue>
    </source>
</reference>
<feature type="compositionally biased region" description="Polar residues" evidence="13">
    <location>
        <begin position="1036"/>
        <end position="1075"/>
    </location>
</feature>
<feature type="region of interest" description="Disordered" evidence="13">
    <location>
        <begin position="486"/>
        <end position="625"/>
    </location>
</feature>
<evidence type="ECO:0000256" key="13">
    <source>
        <dbReference type="SAM" id="MobiDB-lite"/>
    </source>
</evidence>
<comment type="subcellular location">
    <subcellularLocation>
        <location evidence="1">Nucleus</location>
    </subcellularLocation>
</comment>
<keyword evidence="3" id="KW-0808">Transferase</keyword>
<evidence type="ECO:0000256" key="6">
    <source>
        <dbReference type="ARBA" id="ARBA00022833"/>
    </source>
</evidence>
<feature type="region of interest" description="Disordered" evidence="13">
    <location>
        <begin position="818"/>
        <end position="867"/>
    </location>
</feature>
<evidence type="ECO:0000256" key="10">
    <source>
        <dbReference type="ARBA" id="ARBA00023242"/>
    </source>
</evidence>
<evidence type="ECO:0000256" key="12">
    <source>
        <dbReference type="PROSITE-ProRule" id="PRU00203"/>
    </source>
</evidence>
<dbReference type="PROSITE" id="PS50952">
    <property type="entry name" value="KIX"/>
    <property type="match status" value="1"/>
</dbReference>
<comment type="catalytic activity">
    <reaction evidence="11">
        <text>L-lysyl-[protein] + acetyl-CoA = N(6)-acetyl-L-lysyl-[protein] + CoA + H(+)</text>
        <dbReference type="Rhea" id="RHEA:45948"/>
        <dbReference type="Rhea" id="RHEA-COMP:9752"/>
        <dbReference type="Rhea" id="RHEA-COMP:10731"/>
        <dbReference type="ChEBI" id="CHEBI:15378"/>
        <dbReference type="ChEBI" id="CHEBI:29969"/>
        <dbReference type="ChEBI" id="CHEBI:57287"/>
        <dbReference type="ChEBI" id="CHEBI:57288"/>
        <dbReference type="ChEBI" id="CHEBI:61930"/>
        <dbReference type="EC" id="2.3.1.48"/>
    </reaction>
</comment>
<dbReference type="PROSITE" id="PS50134">
    <property type="entry name" value="ZF_TAZ"/>
    <property type="match status" value="1"/>
</dbReference>
<feature type="compositionally biased region" description="Gly residues" evidence="13">
    <location>
        <begin position="36"/>
        <end position="48"/>
    </location>
</feature>
<dbReference type="Pfam" id="PF02135">
    <property type="entry name" value="zf-TAZ"/>
    <property type="match status" value="1"/>
</dbReference>
<dbReference type="SUPFAM" id="SSF47040">
    <property type="entry name" value="Kix domain of CBP (creb binding protein)"/>
    <property type="match status" value="1"/>
</dbReference>
<evidence type="ECO:0000259" key="14">
    <source>
        <dbReference type="PROSITE" id="PS50134"/>
    </source>
</evidence>
<dbReference type="GO" id="GO:0004402">
    <property type="term" value="F:histone acetyltransferase activity"/>
    <property type="evidence" value="ECO:0007669"/>
    <property type="project" value="UniProtKB-ARBA"/>
</dbReference>
<protein>
    <recommendedName>
        <fullName evidence="2">histone acetyltransferase</fullName>
        <ecNumber evidence="2">2.3.1.48</ecNumber>
    </recommendedName>
</protein>
<proteinExistence type="predicted"/>
<dbReference type="FunFam" id="1.10.246.20:FF:000001">
    <property type="entry name" value="E1A binding protein p300"/>
    <property type="match status" value="1"/>
</dbReference>
<feature type="domain" description="TAZ-type" evidence="14">
    <location>
        <begin position="394"/>
        <end position="480"/>
    </location>
</feature>
<evidence type="ECO:0000256" key="4">
    <source>
        <dbReference type="ARBA" id="ARBA00022723"/>
    </source>
</evidence>
<evidence type="ECO:0000313" key="16">
    <source>
        <dbReference type="EMBL" id="KAL1382792.1"/>
    </source>
</evidence>
<dbReference type="EC" id="2.3.1.48" evidence="2"/>
<dbReference type="PANTHER" id="PTHR13808">
    <property type="entry name" value="CBP/P300-RELATED"/>
    <property type="match status" value="1"/>
</dbReference>
<feature type="compositionally biased region" description="Low complexity" evidence="13">
    <location>
        <begin position="335"/>
        <end position="353"/>
    </location>
</feature>
<dbReference type="InterPro" id="IPR036529">
    <property type="entry name" value="KIX_dom_sf"/>
</dbReference>
<feature type="domain" description="KIX" evidence="15">
    <location>
        <begin position="735"/>
        <end position="814"/>
    </location>
</feature>
<keyword evidence="6 12" id="KW-0862">Zinc</keyword>
<dbReference type="Pfam" id="PF02172">
    <property type="entry name" value="KIX"/>
    <property type="match status" value="1"/>
</dbReference>
<organism evidence="16 17">
    <name type="scientific">Culex pipiens pipiens</name>
    <name type="common">Northern house mosquito</name>
    <dbReference type="NCBI Taxonomy" id="38569"/>
    <lineage>
        <taxon>Eukaryota</taxon>
        <taxon>Metazoa</taxon>
        <taxon>Ecdysozoa</taxon>
        <taxon>Arthropoda</taxon>
        <taxon>Hexapoda</taxon>
        <taxon>Insecta</taxon>
        <taxon>Pterygota</taxon>
        <taxon>Neoptera</taxon>
        <taxon>Endopterygota</taxon>
        <taxon>Diptera</taxon>
        <taxon>Nematocera</taxon>
        <taxon>Culicoidea</taxon>
        <taxon>Culicidae</taxon>
        <taxon>Culicinae</taxon>
        <taxon>Culicini</taxon>
        <taxon>Culex</taxon>
        <taxon>Culex</taxon>
    </lineage>
</organism>
<feature type="region of interest" description="Disordered" evidence="13">
    <location>
        <begin position="1019"/>
        <end position="1083"/>
    </location>
</feature>
<evidence type="ECO:0000256" key="5">
    <source>
        <dbReference type="ARBA" id="ARBA00022771"/>
    </source>
</evidence>
<sequence length="1153" mass="123921">MFDLESHLPDELMGDNTWGDALSGVGNKPPGPGPGGPQMNGGGPGDDPGGTSAAMVNQMALRQQQLHQQQQQQQMHHIMQQQGNKGMVAGQQQQILGMGKSPNMLPMQQQQGMPPNNVVVGPMGGGGPGGMLGMNSIAQNNGGTIITNSNMGLSGGMVTSGGLVINNNNNMKQGGPGNPGLMHQLPPNAMQNGPLNNRLGMPGQPGQHMTRVPGGHMNQQGLRQLMQNHVGGGMGNQINQMGGPFGGYQQNVMTPGGMAPVRGSPPTMPNRMPNMNMAGARMGNPLGAGNMLPGGAGLGGMNVVNEGGVAAQAQPPTPSPVQPSSGKPTAQIRPTTAAQGGQQQQQPMGQQMNAGGGPGGATVVPTPGGQQQQQQQQQQPGSTQSGPGNPLLADPEKRKLIQQQLVLLLHAHKCQRRESENPNSNNCTLAHCRTMKEVLTHMQSCQLGKNCPKTHCSSSRQIINHWKNCQRQDCPVCLPLRDTNKYKQNQQQPGQQQQQQQQQNQQQQNQQNQLKNQLQQDPNQPQQQQQQPGQPGQNQQPNQQQQQQMPGGPFNQHVGGGNQVQCPSSTASNTLPGNGPQMPNQQQVGQPGMPGQQQQQAGQMAAMQRQMAQQQQQQQQGGGVRMMIPPNQMMVNNNSNVLPTSSGDASSGGLPVVTSQAGGSNQSVSQMAAALQQQQPNAQMQQQNQSQNIIPLPGNVLFNQDGGQQQQQPGGSGAAGAGNFPANQMIAAPVQGTKDWHHSVTPDLRNHLVHKLVQAIFPSPDPSTMFDKRMYNLVAYAKKVEGDMYEMANSRSEYYHLLAEKIYKIQKELEEKRQKRKEQQMQQQRQAAEAQQQQQLQQPGGNVQIRPMNPNQAMMNPVGMPGANNVMQMPRQVGPNQLLNQNLLQQQQQQRMNLAAGQQQMFVSQPGPSPSGLGQQQTVLPGGLSPFTAQQQQQALNNHPPGMTPPSAQNAFLNGPSIADSSPSGLQQFNDIMKAKYNAGQAAAAAAAANSMGGMNQTVTPSLPSPFGNSQNNQTFNGAGQQQQQMGMGTNCLNNGQQQRTNNNSLQMPSTPTSVGGDLLNSSGNTATSRQHAQHAERVRAHSFRAGTYSTTPTHLISHSDLDSAGTQRRTQLSFHYQYCLERTHDDDVRKQRHCRKHNFVRDLHHNQQ</sequence>
<dbReference type="InterPro" id="IPR000197">
    <property type="entry name" value="Znf_TAZ"/>
</dbReference>
<keyword evidence="9" id="KW-0804">Transcription</keyword>
<dbReference type="AlphaFoldDB" id="A0ABD1CZ91"/>
<feature type="compositionally biased region" description="Polar residues" evidence="13">
    <location>
        <begin position="563"/>
        <end position="576"/>
    </location>
</feature>
<evidence type="ECO:0000259" key="15">
    <source>
        <dbReference type="PROSITE" id="PS50952"/>
    </source>
</evidence>
<accession>A0ABD1CZ91</accession>